<evidence type="ECO:0000259" key="9">
    <source>
        <dbReference type="Pfam" id="PF02397"/>
    </source>
</evidence>
<dbReference type="GO" id="GO:0016020">
    <property type="term" value="C:membrane"/>
    <property type="evidence" value="ECO:0007669"/>
    <property type="project" value="UniProtKB-SubCell"/>
</dbReference>
<feature type="domain" description="Bacterial sugar transferase" evidence="9">
    <location>
        <begin position="254"/>
        <end position="433"/>
    </location>
</feature>
<feature type="transmembrane region" description="Helical" evidence="8">
    <location>
        <begin position="110"/>
        <end position="133"/>
    </location>
</feature>
<dbReference type="STRING" id="1796616.A4V09_02485"/>
<dbReference type="PANTHER" id="PTHR30576">
    <property type="entry name" value="COLANIC BIOSYNTHESIS UDP-GLUCOSE LIPID CARRIER TRANSFERASE"/>
    <property type="match status" value="1"/>
</dbReference>
<dbReference type="Proteomes" id="UP000092574">
    <property type="component" value="Chromosome"/>
</dbReference>
<reference evidence="10" key="1">
    <citation type="submission" date="2017-04" db="EMBL/GenBank/DDBJ databases">
        <title>Complete Genome Sequences of Twelve Strains of a Stable Defined Moderately Diverse Mouse Microbiota 2 (sDMDMm2).</title>
        <authorList>
            <person name="Uchimura Y."/>
            <person name="Wyss M."/>
            <person name="Brugiroux S."/>
            <person name="Limenitakis J.P."/>
            <person name="Stecher B."/>
            <person name="McCoy K.D."/>
            <person name="Macpherson A.J."/>
        </authorList>
    </citation>
    <scope>NUCLEOTIDE SEQUENCE</scope>
    <source>
        <strain evidence="10">YL58</strain>
    </source>
</reference>
<organism evidence="10 11">
    <name type="scientific">Blautia pseudococcoides</name>
    <dbReference type="NCBI Taxonomy" id="1796616"/>
    <lineage>
        <taxon>Bacteria</taxon>
        <taxon>Bacillati</taxon>
        <taxon>Bacillota</taxon>
        <taxon>Clostridia</taxon>
        <taxon>Lachnospirales</taxon>
        <taxon>Lachnospiraceae</taxon>
        <taxon>Blautia</taxon>
    </lineage>
</organism>
<evidence type="ECO:0000256" key="5">
    <source>
        <dbReference type="ARBA" id="ARBA00022989"/>
    </source>
</evidence>
<dbReference type="OrthoDB" id="9808602at2"/>
<dbReference type="EMBL" id="CP015405">
    <property type="protein sequence ID" value="ANU74726.1"/>
    <property type="molecule type" value="Genomic_DNA"/>
</dbReference>
<dbReference type="GO" id="GO:0016780">
    <property type="term" value="F:phosphotransferase activity, for other substituted phosphate groups"/>
    <property type="evidence" value="ECO:0007669"/>
    <property type="project" value="TreeGrafter"/>
</dbReference>
<evidence type="ECO:0000256" key="1">
    <source>
        <dbReference type="ARBA" id="ARBA00004141"/>
    </source>
</evidence>
<evidence type="ECO:0000256" key="8">
    <source>
        <dbReference type="SAM" id="Phobius"/>
    </source>
</evidence>
<dbReference type="InterPro" id="IPR017475">
    <property type="entry name" value="EPS_sugar_tfrase"/>
</dbReference>
<feature type="region of interest" description="Disordered" evidence="7">
    <location>
        <begin position="439"/>
        <end position="462"/>
    </location>
</feature>
<name>A0A1C7I541_9FIRM</name>
<evidence type="ECO:0000313" key="11">
    <source>
        <dbReference type="Proteomes" id="UP000092574"/>
    </source>
</evidence>
<evidence type="ECO:0000256" key="3">
    <source>
        <dbReference type="ARBA" id="ARBA00022679"/>
    </source>
</evidence>
<feature type="transmembrane region" description="Helical" evidence="8">
    <location>
        <begin position="79"/>
        <end position="98"/>
    </location>
</feature>
<dbReference type="RefSeq" id="WP_065540953.1">
    <property type="nucleotide sequence ID" value="NZ_CP015405.2"/>
</dbReference>
<evidence type="ECO:0000313" key="10">
    <source>
        <dbReference type="EMBL" id="ANU74726.1"/>
    </source>
</evidence>
<keyword evidence="4 8" id="KW-0812">Transmembrane</keyword>
<dbReference type="AlphaFoldDB" id="A0A1C7I541"/>
<keyword evidence="11" id="KW-1185">Reference proteome</keyword>
<dbReference type="KEGG" id="byl:A4V09_02485"/>
<feature type="transmembrane region" description="Helical" evidence="8">
    <location>
        <begin position="259"/>
        <end position="280"/>
    </location>
</feature>
<gene>
    <name evidence="10" type="ORF">A4V09_02485</name>
</gene>
<dbReference type="Pfam" id="PF02397">
    <property type="entry name" value="Bac_transf"/>
    <property type="match status" value="1"/>
</dbReference>
<feature type="transmembrane region" description="Helical" evidence="8">
    <location>
        <begin position="12"/>
        <end position="35"/>
    </location>
</feature>
<accession>A0A1C7I541</accession>
<dbReference type="PANTHER" id="PTHR30576:SF0">
    <property type="entry name" value="UNDECAPRENYL-PHOSPHATE N-ACETYLGALACTOSAMINYL 1-PHOSPHATE TRANSFERASE-RELATED"/>
    <property type="match status" value="1"/>
</dbReference>
<keyword evidence="5 8" id="KW-1133">Transmembrane helix</keyword>
<protein>
    <recommendedName>
        <fullName evidence="9">Bacterial sugar transferase domain-containing protein</fullName>
    </recommendedName>
</protein>
<keyword evidence="6 8" id="KW-0472">Membrane</keyword>
<evidence type="ECO:0000256" key="6">
    <source>
        <dbReference type="ARBA" id="ARBA00023136"/>
    </source>
</evidence>
<evidence type="ECO:0000256" key="7">
    <source>
        <dbReference type="SAM" id="MobiDB-lite"/>
    </source>
</evidence>
<comment type="subcellular location">
    <subcellularLocation>
        <location evidence="1">Membrane</location>
        <topology evidence="1">Multi-pass membrane protein</topology>
    </subcellularLocation>
</comment>
<keyword evidence="3" id="KW-0808">Transferase</keyword>
<dbReference type="NCBIfam" id="TIGR03025">
    <property type="entry name" value="EPS_sugtrans"/>
    <property type="match status" value="1"/>
</dbReference>
<feature type="transmembrane region" description="Helical" evidence="8">
    <location>
        <begin position="47"/>
        <end position="67"/>
    </location>
</feature>
<dbReference type="InterPro" id="IPR003362">
    <property type="entry name" value="Bact_transf"/>
</dbReference>
<comment type="similarity">
    <text evidence="2">Belongs to the bacterial sugar transferase family.</text>
</comment>
<proteinExistence type="inferred from homology"/>
<sequence length="462" mass="53384">MKTTDFYKRIIVFILTALVVVAQTSLFGIVWYQYYRNLIFEPFWNKGNWALIALYALILILFSSLYGGLRVGYLKKLDIMYSLTLATICTNVVAYLQITLINRWFLSPGPLLIITLLDIIIIIFWTLGSGYIYSKIYKARRMLVIYGDRAPDELIRKMNSRKDKYDISGKVHISAGEKEIYKMMHDYEAVIIWDLPSQLRNKYLKHCFAHSVRCYVTPKISDVILLGTERIHLFDTPLLVSKNMGLTAGQAIIKRSIDIIVAVVGIIISSPVMFICAAAVKCYDRGPVFYRQERLTLHGRVFRIYKFRSMCVDSEKNGARLASKNDSRITPVGKVLRNLHFDELPQLFNVLKGDMSIVGPRPERKAILKEYQREIPEFYYRLKVKAGLTGYAQVYGKYNTTPYDKLKLDLFYIENYSVLLDLKLMLMTFKILFQKETSEGVEDTQKNALLDSNGEEKEKKEA</sequence>
<evidence type="ECO:0000256" key="4">
    <source>
        <dbReference type="ARBA" id="ARBA00022692"/>
    </source>
</evidence>
<evidence type="ECO:0000256" key="2">
    <source>
        <dbReference type="ARBA" id="ARBA00006464"/>
    </source>
</evidence>